<reference evidence="4" key="1">
    <citation type="submission" date="2023-01" db="EMBL/GenBank/DDBJ databases">
        <title>Key to firefly adult light organ development and bioluminescence: homeobox transcription factors regulate luciferase expression and transportation to peroxisome.</title>
        <authorList>
            <person name="Fu X."/>
        </authorList>
    </citation>
    <scope>NUCLEOTIDE SEQUENCE [LARGE SCALE GENOMIC DNA]</scope>
</reference>
<feature type="compositionally biased region" description="Low complexity" evidence="2">
    <location>
        <begin position="306"/>
        <end position="316"/>
    </location>
</feature>
<comment type="caution">
    <text evidence="3">The sequence shown here is derived from an EMBL/GenBank/DDBJ whole genome shotgun (WGS) entry which is preliminary data.</text>
</comment>
<feature type="coiled-coil region" evidence="1">
    <location>
        <begin position="427"/>
        <end position="454"/>
    </location>
</feature>
<evidence type="ECO:0000256" key="2">
    <source>
        <dbReference type="SAM" id="MobiDB-lite"/>
    </source>
</evidence>
<dbReference type="AlphaFoldDB" id="A0AAN7SJ39"/>
<dbReference type="EMBL" id="JARPUR010000001">
    <property type="protein sequence ID" value="KAK4884012.1"/>
    <property type="molecule type" value="Genomic_DNA"/>
</dbReference>
<dbReference type="Proteomes" id="UP001353858">
    <property type="component" value="Unassembled WGS sequence"/>
</dbReference>
<evidence type="ECO:0000313" key="3">
    <source>
        <dbReference type="EMBL" id="KAK4884012.1"/>
    </source>
</evidence>
<feature type="region of interest" description="Disordered" evidence="2">
    <location>
        <begin position="291"/>
        <end position="316"/>
    </location>
</feature>
<protein>
    <submittedName>
        <fullName evidence="3">Uncharacterized protein</fullName>
    </submittedName>
</protein>
<accession>A0AAN7SJ39</accession>
<gene>
    <name evidence="3" type="ORF">RN001_000283</name>
</gene>
<keyword evidence="1" id="KW-0175">Coiled coil</keyword>
<organism evidence="3 4">
    <name type="scientific">Aquatica leii</name>
    <dbReference type="NCBI Taxonomy" id="1421715"/>
    <lineage>
        <taxon>Eukaryota</taxon>
        <taxon>Metazoa</taxon>
        <taxon>Ecdysozoa</taxon>
        <taxon>Arthropoda</taxon>
        <taxon>Hexapoda</taxon>
        <taxon>Insecta</taxon>
        <taxon>Pterygota</taxon>
        <taxon>Neoptera</taxon>
        <taxon>Endopterygota</taxon>
        <taxon>Coleoptera</taxon>
        <taxon>Polyphaga</taxon>
        <taxon>Elateriformia</taxon>
        <taxon>Elateroidea</taxon>
        <taxon>Lampyridae</taxon>
        <taxon>Luciolinae</taxon>
        <taxon>Aquatica</taxon>
    </lineage>
</organism>
<evidence type="ECO:0000256" key="1">
    <source>
        <dbReference type="SAM" id="Coils"/>
    </source>
</evidence>
<name>A0AAN7SJ39_9COLE</name>
<keyword evidence="4" id="KW-1185">Reference proteome</keyword>
<sequence>MNSVSEANCSHAVIPKRKFRKTNDFIVEEITDGDNIHKSHKKKRARHSFMPLIDDVKLTSCLLSNTSKQLSLHKTKALNNLKLHKQKLESRRIDQTPDNRIQRLKLKKAKGVWTPVKNDESMKREVYVRLIPLEKTNLLTDKQRMQLIGNKFGRSLSDFHRPCRVILNQLTPEEISYVSNRNDTVSNGIFSPGATSSPNFFNKSDFPSTIMKTLFVKTGTNLGEINNSLLNVSKSSDGIIDLNSTYEVNEPLLKTPINGVTKQVTWRNLSLDATNNENINHSPHATYEIDQIQDQKKTPKSVLKSNSRTPTNNNRRVTFNDTSIIIIHDSDTLYTSSTPTHFTKDYDVARKTPGNISVLKNANGRHKRELTENVTYRKKTPMPDFAKIHKRMFNKMLDIKQHTEEKLKRSHILLSGGKPKKRLNDHIHGVTNQLKKQNAKIDQLTVEKKDTKDKNKTALFHREQVIAIANKVRPKDRSSTEDNRVYVKGVRSNRRFELLMNLRKSQKQKK</sequence>
<proteinExistence type="predicted"/>
<evidence type="ECO:0000313" key="4">
    <source>
        <dbReference type="Proteomes" id="UP001353858"/>
    </source>
</evidence>